<dbReference type="Proteomes" id="UP000019102">
    <property type="component" value="Unassembled WGS sequence"/>
</dbReference>
<evidence type="ECO:0008006" key="3">
    <source>
        <dbReference type="Google" id="ProtNLM"/>
    </source>
</evidence>
<proteinExistence type="predicted"/>
<protein>
    <recommendedName>
        <fullName evidence="3">Core-binding (CB) domain-containing protein</fullName>
    </recommendedName>
</protein>
<evidence type="ECO:0000313" key="1">
    <source>
        <dbReference type="EMBL" id="GAE93142.1"/>
    </source>
</evidence>
<dbReference type="AlphaFoldDB" id="W4VIV4"/>
<dbReference type="STRING" id="1298598.JCM21714_2185"/>
<evidence type="ECO:0000313" key="2">
    <source>
        <dbReference type="Proteomes" id="UP000019102"/>
    </source>
</evidence>
<comment type="caution">
    <text evidence="1">The sequence shown here is derived from an EMBL/GenBank/DDBJ whole genome shotgun (WGS) entry which is preliminary data.</text>
</comment>
<sequence length="221" mass="25936">MRKDYQSIEQLTNGLLEELQIKCYGKETLNNYRRILKKLILYMQLNEISSYSSEIGRAFIEDYISTHEISVSFQKTISSVTKRLSDYCDGRAYSLQRKKSSVKLPENHAVFLEDYLSFCKQSGNRSKTINCKRKFCGDFLVSLLSLRCNDIRDVNSTQISKACLMFHNKDAWAVIRMFLKYLYKETVIEYDYSTIVPPIIKDHLWSLSHIRKMKFLGSRTL</sequence>
<name>W4VIV4_9BACI</name>
<gene>
    <name evidence="1" type="ORF">JCM21714_2185</name>
</gene>
<dbReference type="RefSeq" id="WP_200868439.1">
    <property type="nucleotide sequence ID" value="NZ_BAVS01000009.1"/>
</dbReference>
<dbReference type="EMBL" id="BAVS01000009">
    <property type="protein sequence ID" value="GAE93142.1"/>
    <property type="molecule type" value="Genomic_DNA"/>
</dbReference>
<dbReference type="eggNOG" id="ENOG502ZPY1">
    <property type="taxonomic scope" value="Bacteria"/>
</dbReference>
<keyword evidence="2" id="KW-1185">Reference proteome</keyword>
<organism evidence="1 2">
    <name type="scientific">Gracilibacillus boraciitolerans JCM 21714</name>
    <dbReference type="NCBI Taxonomy" id="1298598"/>
    <lineage>
        <taxon>Bacteria</taxon>
        <taxon>Bacillati</taxon>
        <taxon>Bacillota</taxon>
        <taxon>Bacilli</taxon>
        <taxon>Bacillales</taxon>
        <taxon>Bacillaceae</taxon>
        <taxon>Gracilibacillus</taxon>
    </lineage>
</organism>
<accession>W4VIV4</accession>
<reference evidence="1 2" key="1">
    <citation type="journal article" date="2014" name="Genome Announc.">
        <title>Draft Genome Sequence of the Boron-Tolerant and Moderately Halotolerant Bacterium Gracilibacillus boraciitolerans JCM 21714T.</title>
        <authorList>
            <person name="Ahmed I."/>
            <person name="Oshima K."/>
            <person name="Suda W."/>
            <person name="Kitamura K."/>
            <person name="Iida T."/>
            <person name="Ohmori Y."/>
            <person name="Fujiwara T."/>
            <person name="Hattori M."/>
            <person name="Ohkuma M."/>
        </authorList>
    </citation>
    <scope>NUCLEOTIDE SEQUENCE [LARGE SCALE GENOMIC DNA]</scope>
    <source>
        <strain evidence="1 2">JCM 21714</strain>
    </source>
</reference>